<evidence type="ECO:0000256" key="4">
    <source>
        <dbReference type="PROSITE-ProRule" id="PRU00433"/>
    </source>
</evidence>
<reference evidence="7 8" key="1">
    <citation type="submission" date="2021-02" db="EMBL/GenBank/DDBJ databases">
        <title>De Novo genome assembly of isolated myxobacteria.</title>
        <authorList>
            <person name="Stevens D.C."/>
        </authorList>
    </citation>
    <scope>NUCLEOTIDE SEQUENCE [LARGE SCALE GENOMIC DNA]</scope>
    <source>
        <strain evidence="7 8">SCHIC003</strain>
    </source>
</reference>
<evidence type="ECO:0000313" key="7">
    <source>
        <dbReference type="EMBL" id="QSQ12459.1"/>
    </source>
</evidence>
<dbReference type="PROSITE" id="PS51257">
    <property type="entry name" value="PROKAR_LIPOPROTEIN"/>
    <property type="match status" value="1"/>
</dbReference>
<proteinExistence type="predicted"/>
<keyword evidence="8" id="KW-1185">Reference proteome</keyword>
<keyword evidence="3 4" id="KW-0408">Iron</keyword>
<feature type="domain" description="Cytochrome c" evidence="6">
    <location>
        <begin position="361"/>
        <end position="493"/>
    </location>
</feature>
<dbReference type="InterPro" id="IPR009056">
    <property type="entry name" value="Cyt_c-like_dom"/>
</dbReference>
<dbReference type="PANTHER" id="PTHR30600">
    <property type="entry name" value="CYTOCHROME C PEROXIDASE-RELATED"/>
    <property type="match status" value="1"/>
</dbReference>
<evidence type="ECO:0000256" key="5">
    <source>
        <dbReference type="SAM" id="MobiDB-lite"/>
    </source>
</evidence>
<dbReference type="InterPro" id="IPR051395">
    <property type="entry name" value="Cytochrome_c_Peroxidase/MauG"/>
</dbReference>
<dbReference type="SUPFAM" id="SSF46626">
    <property type="entry name" value="Cytochrome c"/>
    <property type="match status" value="1"/>
</dbReference>
<dbReference type="Gene3D" id="1.10.760.10">
    <property type="entry name" value="Cytochrome c-like domain"/>
    <property type="match status" value="1"/>
</dbReference>
<keyword evidence="1 4" id="KW-0349">Heme</keyword>
<dbReference type="PROSITE" id="PS51007">
    <property type="entry name" value="CYTC"/>
    <property type="match status" value="1"/>
</dbReference>
<dbReference type="PANTHER" id="PTHR30600:SF4">
    <property type="entry name" value="CYTOCHROME C DOMAIN-CONTAINING PROTEIN"/>
    <property type="match status" value="1"/>
</dbReference>
<dbReference type="InterPro" id="IPR036909">
    <property type="entry name" value="Cyt_c-like_dom_sf"/>
</dbReference>
<evidence type="ECO:0000256" key="1">
    <source>
        <dbReference type="ARBA" id="ARBA00022617"/>
    </source>
</evidence>
<evidence type="ECO:0000259" key="6">
    <source>
        <dbReference type="PROSITE" id="PS51007"/>
    </source>
</evidence>
<name>A0ABX7N202_9BACT</name>
<feature type="region of interest" description="Disordered" evidence="5">
    <location>
        <begin position="156"/>
        <end position="187"/>
    </location>
</feature>
<gene>
    <name evidence="7" type="ORF">JY572_29440</name>
</gene>
<evidence type="ECO:0000313" key="8">
    <source>
        <dbReference type="Proteomes" id="UP000663090"/>
    </source>
</evidence>
<evidence type="ECO:0000256" key="3">
    <source>
        <dbReference type="ARBA" id="ARBA00023004"/>
    </source>
</evidence>
<dbReference type="Pfam" id="PF06537">
    <property type="entry name" value="DHOR"/>
    <property type="match status" value="1"/>
</dbReference>
<sequence length="493" mass="52827">MVLHRPHPGEPALKRSAVLGLALTLLGAAACGDTPEPPSKPPPKEPPIVVPPPRFDVVEPGEDKPGGDTSVARSGPTAFTQPAANLSLARRSEFFVGESVFEADWVPAPGAQPERDGLGPVFHSVSCLACHLGNGRGRPPEENEVADTLLVRLSVPGTGPHGEPVPEPTYGDQLQPRGVRQVPAEGQARMTWKDLPGTFADGEPYTLREPQLELTNLAHGPMSPDTRTSARVAQPMVGLGLLAAIPNETLVEWADPDDTNKDGVSGRVNRVWNQRRGHVTLGRFGWKANQPDLEHQNAAAFLGDLGLTTSLFPQENCPPAQAACQAAPNGGTPEVSERQRLALDLYSHLVAVPTREGVDAPQVLQGKGVFHRVGCAKCHRPSVTTGTLEGYPELSGQRIWPYSDLLLHDLGEGLADGREDFLATGREWRTAPLWGLGRTQTVSGHTSLLHDGRARTPMEAILWHDGEARSAKEAVRALPKAEREALLAFLGSL</sequence>
<dbReference type="InterPro" id="IPR010538">
    <property type="entry name" value="DHOR"/>
</dbReference>
<protein>
    <submittedName>
        <fullName evidence="7">Thiol oxidoreductase</fullName>
    </submittedName>
</protein>
<dbReference type="Proteomes" id="UP000663090">
    <property type="component" value="Chromosome"/>
</dbReference>
<dbReference type="PIRSF" id="PIRSF028099">
    <property type="entry name" value="DUF1111"/>
    <property type="match status" value="1"/>
</dbReference>
<dbReference type="EMBL" id="CP071091">
    <property type="protein sequence ID" value="QSQ12459.1"/>
    <property type="molecule type" value="Genomic_DNA"/>
</dbReference>
<organism evidence="7 8">
    <name type="scientific">Myxococcus landrumensis</name>
    <dbReference type="NCBI Taxonomy" id="2813577"/>
    <lineage>
        <taxon>Bacteria</taxon>
        <taxon>Pseudomonadati</taxon>
        <taxon>Myxococcota</taxon>
        <taxon>Myxococcia</taxon>
        <taxon>Myxococcales</taxon>
        <taxon>Cystobacterineae</taxon>
        <taxon>Myxococcaceae</taxon>
        <taxon>Myxococcus</taxon>
    </lineage>
</organism>
<accession>A0ABX7N202</accession>
<feature type="compositionally biased region" description="Pro residues" evidence="5">
    <location>
        <begin position="35"/>
        <end position="54"/>
    </location>
</feature>
<feature type="region of interest" description="Disordered" evidence="5">
    <location>
        <begin position="30"/>
        <end position="78"/>
    </location>
</feature>
<evidence type="ECO:0000256" key="2">
    <source>
        <dbReference type="ARBA" id="ARBA00022723"/>
    </source>
</evidence>
<keyword evidence="2 4" id="KW-0479">Metal-binding</keyword>